<gene>
    <name evidence="1" type="ORF">DORFOR_01192</name>
</gene>
<name>B0G4K4_9FIRM</name>
<dbReference type="PaxDb" id="411461-DORFOR_01192"/>
<reference evidence="1 2" key="1">
    <citation type="submission" date="2007-10" db="EMBL/GenBank/DDBJ databases">
        <title>Draft genome sequence of Dorea formicigenerans(ATCC 27755).</title>
        <authorList>
            <person name="Sudarsanam P."/>
            <person name="Ley R."/>
            <person name="Guruge J."/>
            <person name="Turnbaugh P.J."/>
            <person name="Mahowald M."/>
            <person name="Liep D."/>
            <person name="Gordon J."/>
        </authorList>
    </citation>
    <scope>NUCLEOTIDE SEQUENCE [LARGE SCALE GENOMIC DNA]</scope>
    <source>
        <strain evidence="1 2">ATCC 27755</strain>
    </source>
</reference>
<proteinExistence type="predicted"/>
<dbReference type="Proteomes" id="UP000005359">
    <property type="component" value="Unassembled WGS sequence"/>
</dbReference>
<protein>
    <submittedName>
        <fullName evidence="1">Uncharacterized protein</fullName>
    </submittedName>
</protein>
<evidence type="ECO:0000313" key="1">
    <source>
        <dbReference type="EMBL" id="EDR47656.1"/>
    </source>
</evidence>
<sequence length="45" mass="5247">MNAKGTQEMSHNLHETVRKSSEMWKMSEDRALILEKLCYNMNTCG</sequence>
<dbReference type="AlphaFoldDB" id="B0G4K4"/>
<comment type="caution">
    <text evidence="1">The sequence shown here is derived from an EMBL/GenBank/DDBJ whole genome shotgun (WGS) entry which is preliminary data.</text>
</comment>
<dbReference type="STRING" id="411461.DORFOR_01192"/>
<evidence type="ECO:0000313" key="2">
    <source>
        <dbReference type="Proteomes" id="UP000005359"/>
    </source>
</evidence>
<dbReference type="EMBL" id="AAXA02000011">
    <property type="protein sequence ID" value="EDR47656.1"/>
    <property type="molecule type" value="Genomic_DNA"/>
</dbReference>
<accession>B0G4K4</accession>
<reference evidence="1 2" key="2">
    <citation type="submission" date="2007-10" db="EMBL/GenBank/DDBJ databases">
        <authorList>
            <person name="Fulton L."/>
            <person name="Clifton S."/>
            <person name="Fulton B."/>
            <person name="Xu J."/>
            <person name="Minx P."/>
            <person name="Pepin K.H."/>
            <person name="Johnson M."/>
            <person name="Thiruvilangam P."/>
            <person name="Bhonagiri V."/>
            <person name="Nash W.E."/>
            <person name="Wang C."/>
            <person name="Mardis E.R."/>
            <person name="Wilson R.K."/>
        </authorList>
    </citation>
    <scope>NUCLEOTIDE SEQUENCE [LARGE SCALE GENOMIC DNA]</scope>
    <source>
        <strain evidence="1 2">ATCC 27755</strain>
    </source>
</reference>
<organism evidence="1 2">
    <name type="scientific">Dorea formicigenerans ATCC 27755</name>
    <dbReference type="NCBI Taxonomy" id="411461"/>
    <lineage>
        <taxon>Bacteria</taxon>
        <taxon>Bacillati</taxon>
        <taxon>Bacillota</taxon>
        <taxon>Clostridia</taxon>
        <taxon>Lachnospirales</taxon>
        <taxon>Lachnospiraceae</taxon>
        <taxon>Dorea</taxon>
    </lineage>
</organism>